<accession>A0ABX8V7E7</accession>
<dbReference type="Proteomes" id="UP000825381">
    <property type="component" value="Chromosome"/>
</dbReference>
<keyword evidence="2" id="KW-0378">Hydrolase</keyword>
<evidence type="ECO:0000313" key="6">
    <source>
        <dbReference type="EMBL" id="QYJ68767.1"/>
    </source>
</evidence>
<proteinExistence type="predicted"/>
<dbReference type="InterPro" id="IPR001375">
    <property type="entry name" value="Peptidase_S9_cat"/>
</dbReference>
<evidence type="ECO:0000256" key="4">
    <source>
        <dbReference type="SAM" id="SignalP"/>
    </source>
</evidence>
<organism evidence="6 7">
    <name type="scientific">Flavobacterium litorale</name>
    <dbReference type="NCBI Taxonomy" id="2856519"/>
    <lineage>
        <taxon>Bacteria</taxon>
        <taxon>Pseudomonadati</taxon>
        <taxon>Bacteroidota</taxon>
        <taxon>Flavobacteriia</taxon>
        <taxon>Flavobacteriales</taxon>
        <taxon>Flavobacteriaceae</taxon>
        <taxon>Flavobacterium</taxon>
    </lineage>
</organism>
<keyword evidence="3" id="KW-0720">Serine protease</keyword>
<gene>
    <name evidence="6" type="ORF">K1I41_02485</name>
</gene>
<sequence>MKKLLFITLTLMGLSAAAQEHMTPELLWKLGRVSPLGITKDGKNIVYKVSTPTMSTNKITSKFYTIPIDGGKATAVKEYKDLLNDEYVSPDGKYVLSHKAVKVEDVYGKDYYPELEKSTVQVYDALDYRHWDTWSDGTHNHVGYAPVNDTDNFTDIMEGEPYDTPQQPFGGSEDYTWSPTGKSIVYVCKKLTGTEYATSTNTDLYEYNLGDKTTVNLTPKNKGYDTQPAFSPNGDLTWLQMKRDGYEADKNDIIVRHKGIDLNITAGWDGTVDAFTWSEDGKKIYFIAATDGTRQLFEVNFPGLTKIAVRVEQVTDGYFDVTSIVGFYKNSIIVTRSDMNHASEIYSYDLKKKDWNQITKVNNKAYAGITLSKTVKRYVTTTDGKKMLVWVILPPNFNATKKYPTLLYCQGGPQSALSQFYSFRWNFQVMAAQGYIVVAPNRRGMPGHGVEWNEAISGDWGGQVMDDYLSAIDDVAKEPYVDNDRLGAVGASYGGYSVFFLAGIHNKRFKTFIAHDGVFNLKSMYGTTEEVFFTNWDSGGAYWETNNAVAQKTYTKFNPINYVAKWDTPILIFQGDKDFRVPIGQGQEAFQAAQLRGIKSRFIVFPDENHWVLKPQNGLVWQREFFKWLQQTL</sequence>
<name>A0ABX8V7E7_9FLAO</name>
<keyword evidence="7" id="KW-1185">Reference proteome</keyword>
<dbReference type="Pfam" id="PF00326">
    <property type="entry name" value="Peptidase_S9"/>
    <property type="match status" value="1"/>
</dbReference>
<protein>
    <submittedName>
        <fullName evidence="6">S9 family peptidase</fullName>
    </submittedName>
</protein>
<dbReference type="EMBL" id="CP080429">
    <property type="protein sequence ID" value="QYJ68767.1"/>
    <property type="molecule type" value="Genomic_DNA"/>
</dbReference>
<keyword evidence="1 4" id="KW-0732">Signal</keyword>
<evidence type="ECO:0000256" key="2">
    <source>
        <dbReference type="ARBA" id="ARBA00022801"/>
    </source>
</evidence>
<dbReference type="PANTHER" id="PTHR42776:SF13">
    <property type="entry name" value="DIPEPTIDYL-PEPTIDASE 5"/>
    <property type="match status" value="1"/>
</dbReference>
<feature type="signal peptide" evidence="4">
    <location>
        <begin position="1"/>
        <end position="18"/>
    </location>
</feature>
<keyword evidence="3" id="KW-0645">Protease</keyword>
<evidence type="ECO:0000256" key="3">
    <source>
        <dbReference type="ARBA" id="ARBA00022825"/>
    </source>
</evidence>
<dbReference type="RefSeq" id="WP_220641106.1">
    <property type="nucleotide sequence ID" value="NZ_CP080429.1"/>
</dbReference>
<evidence type="ECO:0000256" key="1">
    <source>
        <dbReference type="ARBA" id="ARBA00022729"/>
    </source>
</evidence>
<dbReference type="Pfam" id="PF07676">
    <property type="entry name" value="PD40"/>
    <property type="match status" value="1"/>
</dbReference>
<dbReference type="PANTHER" id="PTHR42776">
    <property type="entry name" value="SERINE PEPTIDASE S9 FAMILY MEMBER"/>
    <property type="match status" value="1"/>
</dbReference>
<evidence type="ECO:0000259" key="5">
    <source>
        <dbReference type="Pfam" id="PF00326"/>
    </source>
</evidence>
<dbReference type="InterPro" id="IPR029058">
    <property type="entry name" value="AB_hydrolase_fold"/>
</dbReference>
<dbReference type="InterPro" id="IPR011659">
    <property type="entry name" value="WD40"/>
</dbReference>
<dbReference type="InterPro" id="IPR011042">
    <property type="entry name" value="6-blade_b-propeller_TolB-like"/>
</dbReference>
<dbReference type="Gene3D" id="3.40.50.1820">
    <property type="entry name" value="alpha/beta hydrolase"/>
    <property type="match status" value="1"/>
</dbReference>
<evidence type="ECO:0000313" key="7">
    <source>
        <dbReference type="Proteomes" id="UP000825381"/>
    </source>
</evidence>
<reference evidence="6 7" key="1">
    <citation type="submission" date="2021-07" db="EMBL/GenBank/DDBJ databases">
        <title>Flavobacterium WSW3-B6 sp.nov, isolated from seaweed.</title>
        <authorList>
            <person name="Muhammad N."/>
            <person name="Ho H."/>
            <person name="Lee Y.-J."/>
            <person name="Nguyen T."/>
            <person name="Ho J."/>
            <person name="Kim S.-G."/>
        </authorList>
    </citation>
    <scope>NUCLEOTIDE SEQUENCE [LARGE SCALE GENOMIC DNA]</scope>
    <source>
        <strain evidence="6 7">WSW3-B6</strain>
    </source>
</reference>
<dbReference type="SUPFAM" id="SSF82171">
    <property type="entry name" value="DPP6 N-terminal domain-like"/>
    <property type="match status" value="1"/>
</dbReference>
<dbReference type="Gene3D" id="2.120.10.30">
    <property type="entry name" value="TolB, C-terminal domain"/>
    <property type="match status" value="1"/>
</dbReference>
<dbReference type="SUPFAM" id="SSF53474">
    <property type="entry name" value="alpha/beta-Hydrolases"/>
    <property type="match status" value="1"/>
</dbReference>
<feature type="domain" description="Peptidase S9 prolyl oligopeptidase catalytic" evidence="5">
    <location>
        <begin position="422"/>
        <end position="633"/>
    </location>
</feature>
<feature type="chain" id="PRO_5046641627" evidence="4">
    <location>
        <begin position="19"/>
        <end position="633"/>
    </location>
</feature>